<evidence type="ECO:0000313" key="4">
    <source>
        <dbReference type="Proteomes" id="UP000017836"/>
    </source>
</evidence>
<dbReference type="SUPFAM" id="SSF52540">
    <property type="entry name" value="P-loop containing nucleoside triphosphate hydrolases"/>
    <property type="match status" value="1"/>
</dbReference>
<dbReference type="PANTHER" id="PTHR24223">
    <property type="entry name" value="ATP-BINDING CASSETTE SUB-FAMILY C"/>
    <property type="match status" value="1"/>
</dbReference>
<keyword evidence="4" id="KW-1185">Reference proteome</keyword>
<dbReference type="GO" id="GO:0005524">
    <property type="term" value="F:ATP binding"/>
    <property type="evidence" value="ECO:0007669"/>
    <property type="project" value="UniProtKB-KW"/>
</dbReference>
<evidence type="ECO:0000256" key="1">
    <source>
        <dbReference type="ARBA" id="ARBA00022741"/>
    </source>
</evidence>
<evidence type="ECO:0000313" key="3">
    <source>
        <dbReference type="EMBL" id="ERN15835.1"/>
    </source>
</evidence>
<name>U5D0R0_AMBTC</name>
<accession>U5D0R0</accession>
<evidence type="ECO:0000256" key="2">
    <source>
        <dbReference type="ARBA" id="ARBA00022840"/>
    </source>
</evidence>
<dbReference type="eggNOG" id="KOG0054">
    <property type="taxonomic scope" value="Eukaryota"/>
</dbReference>
<dbReference type="EMBL" id="KI392495">
    <property type="protein sequence ID" value="ERN15835.1"/>
    <property type="molecule type" value="Genomic_DNA"/>
</dbReference>
<dbReference type="Gene3D" id="3.40.50.300">
    <property type="entry name" value="P-loop containing nucleotide triphosphate hydrolases"/>
    <property type="match status" value="1"/>
</dbReference>
<sequence length="91" mass="10096">MGVGQWHLLSPGQARPKQACILVLDEATTSVDTATDNLIQRIIRTKFRDFTVLTMAHRIPAVIDSDMALVLSDGERASYDDLQVQERASIL</sequence>
<dbReference type="Proteomes" id="UP000017836">
    <property type="component" value="Unassembled WGS sequence"/>
</dbReference>
<evidence type="ECO:0008006" key="5">
    <source>
        <dbReference type="Google" id="ProtNLM"/>
    </source>
</evidence>
<keyword evidence="2" id="KW-0067">ATP-binding</keyword>
<reference evidence="4" key="1">
    <citation type="journal article" date="2013" name="Science">
        <title>The Amborella genome and the evolution of flowering plants.</title>
        <authorList>
            <consortium name="Amborella Genome Project"/>
        </authorList>
    </citation>
    <scope>NUCLEOTIDE SEQUENCE [LARGE SCALE GENOMIC DNA]</scope>
</reference>
<dbReference type="InterPro" id="IPR050173">
    <property type="entry name" value="ABC_transporter_C-like"/>
</dbReference>
<dbReference type="PANTHER" id="PTHR24223:SF189">
    <property type="entry name" value="ABC TRANSPORTER C FAMILY MEMBER 5"/>
    <property type="match status" value="1"/>
</dbReference>
<protein>
    <recommendedName>
        <fullName evidence="5">ABC transporter domain-containing protein</fullName>
    </recommendedName>
</protein>
<gene>
    <name evidence="3" type="ORF">AMTR_s00039p00164500</name>
</gene>
<dbReference type="InterPro" id="IPR027417">
    <property type="entry name" value="P-loop_NTPase"/>
</dbReference>
<organism evidence="3 4">
    <name type="scientific">Amborella trichopoda</name>
    <dbReference type="NCBI Taxonomy" id="13333"/>
    <lineage>
        <taxon>Eukaryota</taxon>
        <taxon>Viridiplantae</taxon>
        <taxon>Streptophyta</taxon>
        <taxon>Embryophyta</taxon>
        <taxon>Tracheophyta</taxon>
        <taxon>Spermatophyta</taxon>
        <taxon>Magnoliopsida</taxon>
        <taxon>Amborellales</taxon>
        <taxon>Amborellaceae</taxon>
        <taxon>Amborella</taxon>
    </lineage>
</organism>
<dbReference type="HOGENOM" id="CLU_000604_61_12_1"/>
<proteinExistence type="predicted"/>
<keyword evidence="1" id="KW-0547">Nucleotide-binding</keyword>
<dbReference type="Gramene" id="ERN15835">
    <property type="protein sequence ID" value="ERN15835"/>
    <property type="gene ID" value="AMTR_s00039p00164500"/>
</dbReference>
<dbReference type="AlphaFoldDB" id="U5D0R0"/>
<dbReference type="OMA" id="GINNHRT"/>